<dbReference type="Pfam" id="PF09787">
    <property type="entry name" value="Golgin_A5"/>
    <property type="match status" value="1"/>
</dbReference>
<dbReference type="InterPro" id="IPR003593">
    <property type="entry name" value="AAA+_ATPase"/>
</dbReference>
<keyword evidence="8 10" id="KW-0472">Membrane</keyword>
<dbReference type="InterPro" id="IPR003439">
    <property type="entry name" value="ABC_transporter-like_ATP-bd"/>
</dbReference>
<dbReference type="GO" id="GO:0031985">
    <property type="term" value="C:Golgi cisterna"/>
    <property type="evidence" value="ECO:0007669"/>
    <property type="project" value="TreeGrafter"/>
</dbReference>
<comment type="subcellular location">
    <subcellularLocation>
        <location evidence="1">Golgi apparatus membrane</location>
        <topology evidence="1">Single-pass membrane protein</topology>
    </subcellularLocation>
</comment>
<dbReference type="PANTHER" id="PTHR13815:SF7">
    <property type="entry name" value="GOLGIN SUBFAMILY A MEMBER 5"/>
    <property type="match status" value="1"/>
</dbReference>
<evidence type="ECO:0000259" key="11">
    <source>
        <dbReference type="PROSITE" id="PS50893"/>
    </source>
</evidence>
<reference evidence="12" key="1">
    <citation type="submission" date="2021-01" db="EMBL/GenBank/DDBJ databases">
        <authorList>
            <person name="Corre E."/>
            <person name="Pelletier E."/>
            <person name="Niang G."/>
            <person name="Scheremetjew M."/>
            <person name="Finn R."/>
            <person name="Kale V."/>
            <person name="Holt S."/>
            <person name="Cochrane G."/>
            <person name="Meng A."/>
            <person name="Brown T."/>
            <person name="Cohen L."/>
        </authorList>
    </citation>
    <scope>NUCLEOTIDE SEQUENCE</scope>
    <source>
        <strain evidence="12">SAG 11-49</strain>
    </source>
</reference>
<evidence type="ECO:0000256" key="7">
    <source>
        <dbReference type="ARBA" id="ARBA00023054"/>
    </source>
</evidence>
<dbReference type="GO" id="GO:0000139">
    <property type="term" value="C:Golgi membrane"/>
    <property type="evidence" value="ECO:0007669"/>
    <property type="project" value="UniProtKB-SubCell"/>
</dbReference>
<dbReference type="PROSITE" id="PS50893">
    <property type="entry name" value="ABC_TRANSPORTER_2"/>
    <property type="match status" value="1"/>
</dbReference>
<dbReference type="GO" id="GO:0000301">
    <property type="term" value="P:retrograde transport, vesicle recycling within Golgi"/>
    <property type="evidence" value="ECO:0007669"/>
    <property type="project" value="TreeGrafter"/>
</dbReference>
<dbReference type="EMBL" id="HBFB01004339">
    <property type="protein sequence ID" value="CAD8667124.1"/>
    <property type="molecule type" value="Transcribed_RNA"/>
</dbReference>
<dbReference type="InterPro" id="IPR027417">
    <property type="entry name" value="P-loop_NTPase"/>
</dbReference>
<protein>
    <recommendedName>
        <fullName evidence="11">ABC transporter domain-containing protein</fullName>
    </recommendedName>
</protein>
<evidence type="ECO:0000256" key="5">
    <source>
        <dbReference type="ARBA" id="ARBA00022989"/>
    </source>
</evidence>
<keyword evidence="6" id="KW-0333">Golgi apparatus</keyword>
<evidence type="ECO:0000256" key="9">
    <source>
        <dbReference type="SAM" id="MobiDB-lite"/>
    </source>
</evidence>
<evidence type="ECO:0000313" key="12">
    <source>
        <dbReference type="EMBL" id="CAD8667124.1"/>
    </source>
</evidence>
<proteinExistence type="predicted"/>
<keyword evidence="7" id="KW-0175">Coiled coil</keyword>
<evidence type="ECO:0000256" key="1">
    <source>
        <dbReference type="ARBA" id="ARBA00004194"/>
    </source>
</evidence>
<evidence type="ECO:0000256" key="10">
    <source>
        <dbReference type="SAM" id="Phobius"/>
    </source>
</evidence>
<dbReference type="GO" id="GO:0007030">
    <property type="term" value="P:Golgi organization"/>
    <property type="evidence" value="ECO:0007669"/>
    <property type="project" value="InterPro"/>
</dbReference>
<dbReference type="GO" id="GO:0016887">
    <property type="term" value="F:ATP hydrolysis activity"/>
    <property type="evidence" value="ECO:0007669"/>
    <property type="project" value="InterPro"/>
</dbReference>
<sequence length="489" mass="51024">MAASSDGIADSAAHLDVAIQLSRFHLETLEGGGSIDVDIRGLNLTVKETGKILLEDAHLALKAGVRYGLIGRNGCGKSSLLKAIASKSIPNGLPKYLRILYVQQDNVPGDERSVLQTVVEGGSSRSRLQAQVAALEESQRSLVQSKSDIEGGMLEALKAEVGSAEQRLEAEHRAHAAARSAAAAREAELEGLLASHASALAETQRAAEEAGTRARALEDALALAEAAHKAAQAQQQGGGPGGASPAKGEEAGGAVHRMQLELDSLRAEVERLRRGAQQAADARAAAEAAASAARDEAAVLRSEVEVLTSRKDVAALEVQLREASDMLFAKQAQIERLGADRAALQMRLEREVAAAREEAARSRQQAGASRGAGAGGATLVDVDMMMGGGGYGRDHVVPMDAALGEPYARLAARQDRVGKAVKAAAQLVDRTASTAAFVLRQYPLARLAVLGYLVLIHGYLYVMTATMQHAAVVAEEAPHRAAAKAAGGH</sequence>
<evidence type="ECO:0000256" key="2">
    <source>
        <dbReference type="ARBA" id="ARBA00022692"/>
    </source>
</evidence>
<dbReference type="GO" id="GO:0005524">
    <property type="term" value="F:ATP binding"/>
    <property type="evidence" value="ECO:0007669"/>
    <property type="project" value="UniProtKB-KW"/>
</dbReference>
<dbReference type="SUPFAM" id="SSF52540">
    <property type="entry name" value="P-loop containing nucleoside triphosphate hydrolases"/>
    <property type="match status" value="2"/>
</dbReference>
<accession>A0A7S0WHB5</accession>
<keyword evidence="2 10" id="KW-0812">Transmembrane</keyword>
<keyword evidence="3" id="KW-0547">Nucleotide-binding</keyword>
<dbReference type="Gene3D" id="3.40.50.300">
    <property type="entry name" value="P-loop containing nucleotide triphosphate hydrolases"/>
    <property type="match status" value="1"/>
</dbReference>
<keyword evidence="5 10" id="KW-1133">Transmembrane helix</keyword>
<dbReference type="AlphaFoldDB" id="A0A7S0WHB5"/>
<feature type="transmembrane region" description="Helical" evidence="10">
    <location>
        <begin position="444"/>
        <end position="462"/>
    </location>
</feature>
<dbReference type="SMART" id="SM00382">
    <property type="entry name" value="AAA"/>
    <property type="match status" value="1"/>
</dbReference>
<organism evidence="12">
    <name type="scientific">Chlamydomonas leiostraca</name>
    <dbReference type="NCBI Taxonomy" id="1034604"/>
    <lineage>
        <taxon>Eukaryota</taxon>
        <taxon>Viridiplantae</taxon>
        <taxon>Chlorophyta</taxon>
        <taxon>core chlorophytes</taxon>
        <taxon>Chlorophyceae</taxon>
        <taxon>CS clade</taxon>
        <taxon>Chlamydomonadales</taxon>
        <taxon>Chlamydomonadaceae</taxon>
        <taxon>Chlamydomonas</taxon>
    </lineage>
</organism>
<evidence type="ECO:0000256" key="6">
    <source>
        <dbReference type="ARBA" id="ARBA00023034"/>
    </source>
</evidence>
<feature type="domain" description="ABC transporter" evidence="11">
    <location>
        <begin position="39"/>
        <end position="356"/>
    </location>
</feature>
<dbReference type="InterPro" id="IPR019177">
    <property type="entry name" value="Golgin_subfamily_A_member_5"/>
</dbReference>
<gene>
    <name evidence="12" type="ORF">CLEI1391_LOCUS2341</name>
</gene>
<feature type="region of interest" description="Disordered" evidence="9">
    <location>
        <begin position="227"/>
        <end position="252"/>
    </location>
</feature>
<keyword evidence="4" id="KW-0067">ATP-binding</keyword>
<evidence type="ECO:0000256" key="4">
    <source>
        <dbReference type="ARBA" id="ARBA00022840"/>
    </source>
</evidence>
<dbReference type="PANTHER" id="PTHR13815">
    <property type="entry name" value="GOLGIN-84"/>
    <property type="match status" value="1"/>
</dbReference>
<evidence type="ECO:0000256" key="3">
    <source>
        <dbReference type="ARBA" id="ARBA00022741"/>
    </source>
</evidence>
<name>A0A7S0WHB5_9CHLO</name>
<dbReference type="Pfam" id="PF00005">
    <property type="entry name" value="ABC_tran"/>
    <property type="match status" value="1"/>
</dbReference>
<evidence type="ECO:0000256" key="8">
    <source>
        <dbReference type="ARBA" id="ARBA00023136"/>
    </source>
</evidence>